<feature type="non-terminal residue" evidence="8">
    <location>
        <position position="226"/>
    </location>
</feature>
<evidence type="ECO:0000313" key="9">
    <source>
        <dbReference type="Proteomes" id="UP001465976"/>
    </source>
</evidence>
<evidence type="ECO:0000256" key="2">
    <source>
        <dbReference type="ARBA" id="ARBA00022771"/>
    </source>
</evidence>
<keyword evidence="1" id="KW-0479">Metal-binding</keyword>
<sequence>MNKTPRKTQIRDARNKIHPYGSYVLPTPPITPASEGKAAERGGWKEEEIEGGRLRSFATTVGIKEDEDLRLLTQLAERRLRELEEKRELLENQRRLSLCSKCDRVMIDPCILDCGHEFCSRCTDRLEMARENAKGDPYEIPVCPEEDCERQVLFGPVRNRTMCSIGVELGKAMEWRNVSDGFSVPMFGTGEVDYWGFMDAFRVHIVPLWQIQKGKWALRSAKNDGK</sequence>
<feature type="domain" description="RING-type" evidence="7">
    <location>
        <begin position="99"/>
        <end position="144"/>
    </location>
</feature>
<evidence type="ECO:0000256" key="4">
    <source>
        <dbReference type="PROSITE-ProRule" id="PRU00175"/>
    </source>
</evidence>
<protein>
    <recommendedName>
        <fullName evidence="7">RING-type domain-containing protein</fullName>
    </recommendedName>
</protein>
<keyword evidence="2 4" id="KW-0863">Zinc-finger</keyword>
<dbReference type="EMBL" id="JBAHYK010003412">
    <property type="protein sequence ID" value="KAL0563530.1"/>
    <property type="molecule type" value="Genomic_DNA"/>
</dbReference>
<evidence type="ECO:0000256" key="5">
    <source>
        <dbReference type="SAM" id="Coils"/>
    </source>
</evidence>
<gene>
    <name evidence="8" type="ORF">V5O48_018534</name>
</gene>
<dbReference type="InterPro" id="IPR001841">
    <property type="entry name" value="Znf_RING"/>
</dbReference>
<evidence type="ECO:0000259" key="7">
    <source>
        <dbReference type="PROSITE" id="PS50089"/>
    </source>
</evidence>
<keyword evidence="5" id="KW-0175">Coiled coil</keyword>
<organism evidence="8 9">
    <name type="scientific">Marasmius crinis-equi</name>
    <dbReference type="NCBI Taxonomy" id="585013"/>
    <lineage>
        <taxon>Eukaryota</taxon>
        <taxon>Fungi</taxon>
        <taxon>Dikarya</taxon>
        <taxon>Basidiomycota</taxon>
        <taxon>Agaricomycotina</taxon>
        <taxon>Agaricomycetes</taxon>
        <taxon>Agaricomycetidae</taxon>
        <taxon>Agaricales</taxon>
        <taxon>Marasmiineae</taxon>
        <taxon>Marasmiaceae</taxon>
        <taxon>Marasmius</taxon>
    </lineage>
</organism>
<feature type="coiled-coil region" evidence="5">
    <location>
        <begin position="66"/>
        <end position="100"/>
    </location>
</feature>
<dbReference type="Pfam" id="PF00097">
    <property type="entry name" value="zf-C3HC4"/>
    <property type="match status" value="1"/>
</dbReference>
<dbReference type="Gene3D" id="3.30.40.10">
    <property type="entry name" value="Zinc/RING finger domain, C3HC4 (zinc finger)"/>
    <property type="match status" value="1"/>
</dbReference>
<dbReference type="InterPro" id="IPR018957">
    <property type="entry name" value="Znf_C3HC4_RING-type"/>
</dbReference>
<proteinExistence type="predicted"/>
<name>A0ABR3EL15_9AGAR</name>
<dbReference type="Proteomes" id="UP001465976">
    <property type="component" value="Unassembled WGS sequence"/>
</dbReference>
<evidence type="ECO:0000313" key="8">
    <source>
        <dbReference type="EMBL" id="KAL0563530.1"/>
    </source>
</evidence>
<dbReference type="InterPro" id="IPR013083">
    <property type="entry name" value="Znf_RING/FYVE/PHD"/>
</dbReference>
<evidence type="ECO:0000256" key="3">
    <source>
        <dbReference type="ARBA" id="ARBA00022833"/>
    </source>
</evidence>
<evidence type="ECO:0000256" key="6">
    <source>
        <dbReference type="SAM" id="MobiDB-lite"/>
    </source>
</evidence>
<dbReference type="PROSITE" id="PS50089">
    <property type="entry name" value="ZF_RING_2"/>
    <property type="match status" value="1"/>
</dbReference>
<comment type="caution">
    <text evidence="8">The sequence shown here is derived from an EMBL/GenBank/DDBJ whole genome shotgun (WGS) entry which is preliminary data.</text>
</comment>
<reference evidence="8 9" key="1">
    <citation type="submission" date="2024-02" db="EMBL/GenBank/DDBJ databases">
        <title>A draft genome for the cacao thread blight pathogen Marasmius crinis-equi.</title>
        <authorList>
            <person name="Cohen S.P."/>
            <person name="Baruah I.K."/>
            <person name="Amoako-Attah I."/>
            <person name="Bukari Y."/>
            <person name="Meinhardt L.W."/>
            <person name="Bailey B.A."/>
        </authorList>
    </citation>
    <scope>NUCLEOTIDE SEQUENCE [LARGE SCALE GENOMIC DNA]</scope>
    <source>
        <strain evidence="8 9">GH-76</strain>
    </source>
</reference>
<feature type="region of interest" description="Disordered" evidence="6">
    <location>
        <begin position="1"/>
        <end position="42"/>
    </location>
</feature>
<keyword evidence="9" id="KW-1185">Reference proteome</keyword>
<evidence type="ECO:0000256" key="1">
    <source>
        <dbReference type="ARBA" id="ARBA00022723"/>
    </source>
</evidence>
<keyword evidence="3" id="KW-0862">Zinc</keyword>
<dbReference type="SUPFAM" id="SSF57850">
    <property type="entry name" value="RING/U-box"/>
    <property type="match status" value="1"/>
</dbReference>
<accession>A0ABR3EL15</accession>